<name>A0ABD3XVR6_SINWO</name>
<dbReference type="Proteomes" id="UP001634394">
    <property type="component" value="Unassembled WGS sequence"/>
</dbReference>
<proteinExistence type="predicted"/>
<reference evidence="1 2" key="1">
    <citation type="submission" date="2024-11" db="EMBL/GenBank/DDBJ databases">
        <title>Chromosome-level genome assembly of the freshwater bivalve Anodonta woodiana.</title>
        <authorList>
            <person name="Chen X."/>
        </authorList>
    </citation>
    <scope>NUCLEOTIDE SEQUENCE [LARGE SCALE GENOMIC DNA]</scope>
    <source>
        <strain evidence="1">MN2024</strain>
        <tissue evidence="1">Gills</tissue>
    </source>
</reference>
<organism evidence="1 2">
    <name type="scientific">Sinanodonta woodiana</name>
    <name type="common">Chinese pond mussel</name>
    <name type="synonym">Anodonta woodiana</name>
    <dbReference type="NCBI Taxonomy" id="1069815"/>
    <lineage>
        <taxon>Eukaryota</taxon>
        <taxon>Metazoa</taxon>
        <taxon>Spiralia</taxon>
        <taxon>Lophotrochozoa</taxon>
        <taxon>Mollusca</taxon>
        <taxon>Bivalvia</taxon>
        <taxon>Autobranchia</taxon>
        <taxon>Heteroconchia</taxon>
        <taxon>Palaeoheterodonta</taxon>
        <taxon>Unionida</taxon>
        <taxon>Unionoidea</taxon>
        <taxon>Unionidae</taxon>
        <taxon>Unioninae</taxon>
        <taxon>Sinanodonta</taxon>
    </lineage>
</organism>
<evidence type="ECO:0000313" key="1">
    <source>
        <dbReference type="EMBL" id="KAL3890319.1"/>
    </source>
</evidence>
<protein>
    <recommendedName>
        <fullName evidence="3">Pentatricopeptide repeat-containing protein</fullName>
    </recommendedName>
</protein>
<keyword evidence="2" id="KW-1185">Reference proteome</keyword>
<sequence>HIQSKLVEESCHLHESNILTYVKGKVCTNFNIIASWLDFFHTDHIKGDLEVDD</sequence>
<dbReference type="AlphaFoldDB" id="A0ABD3XVR6"/>
<feature type="non-terminal residue" evidence="1">
    <location>
        <position position="53"/>
    </location>
</feature>
<evidence type="ECO:0000313" key="2">
    <source>
        <dbReference type="Proteomes" id="UP001634394"/>
    </source>
</evidence>
<accession>A0ABD3XVR6</accession>
<feature type="non-terminal residue" evidence="1">
    <location>
        <position position="1"/>
    </location>
</feature>
<comment type="caution">
    <text evidence="1">The sequence shown here is derived from an EMBL/GenBank/DDBJ whole genome shotgun (WGS) entry which is preliminary data.</text>
</comment>
<gene>
    <name evidence="1" type="ORF">ACJMK2_002604</name>
</gene>
<dbReference type="EMBL" id="JBJQND010000001">
    <property type="protein sequence ID" value="KAL3890319.1"/>
    <property type="molecule type" value="Genomic_DNA"/>
</dbReference>
<evidence type="ECO:0008006" key="3">
    <source>
        <dbReference type="Google" id="ProtNLM"/>
    </source>
</evidence>